<keyword evidence="3" id="KW-1133">Transmembrane helix</keyword>
<dbReference type="PANTHER" id="PTHR43702:SF3">
    <property type="entry name" value="PROTEIN TSGA"/>
    <property type="match status" value="1"/>
</dbReference>
<dbReference type="InParanoid" id="B9TNP2"/>
<dbReference type="AlphaFoldDB" id="B9TNP2"/>
<feature type="transmembrane region" description="Helical" evidence="3">
    <location>
        <begin position="108"/>
        <end position="132"/>
    </location>
</feature>
<comment type="subcellular location">
    <subcellularLocation>
        <location evidence="1">Cell inner membrane</location>
        <topology evidence="1">Multi-pass membrane protein</topology>
    </subcellularLocation>
</comment>
<dbReference type="InterPro" id="IPR011701">
    <property type="entry name" value="MFS"/>
</dbReference>
<feature type="transmembrane region" description="Helical" evidence="3">
    <location>
        <begin position="170"/>
        <end position="189"/>
    </location>
</feature>
<evidence type="ECO:0000256" key="1">
    <source>
        <dbReference type="ARBA" id="ARBA00004429"/>
    </source>
</evidence>
<sequence>METRQADDTGWLEVLQEKSLLLGVIGIFAYVGAEVAIGSFLVSYVMEILHVPETEAAPLIALYWGGAMVGRFIGIFTLKAFAPAKVLMTHALLSALLILVSMQTTGAVAIGSMVLVGLCNSIMFPTIFTLSIKDLKAGQEKKGSGLLATAILGGAVVPLLTGMLADRIGLHHAFVLPVICYAYIAWLGISHLKARSL</sequence>
<dbReference type="GO" id="GO:0022857">
    <property type="term" value="F:transmembrane transporter activity"/>
    <property type="evidence" value="ECO:0007669"/>
    <property type="project" value="InterPro"/>
</dbReference>
<gene>
    <name evidence="4" type="ORF">RCOM_2022570</name>
</gene>
<reference evidence="5" key="1">
    <citation type="journal article" date="2010" name="Nat. Biotechnol.">
        <title>Draft genome sequence of the oilseed species Ricinus communis.</title>
        <authorList>
            <person name="Chan A.P."/>
            <person name="Crabtree J."/>
            <person name="Zhao Q."/>
            <person name="Lorenzi H."/>
            <person name="Orvis J."/>
            <person name="Puiu D."/>
            <person name="Melake-Berhan A."/>
            <person name="Jones K.M."/>
            <person name="Redman J."/>
            <person name="Chen G."/>
            <person name="Cahoon E.B."/>
            <person name="Gedil M."/>
            <person name="Stanke M."/>
            <person name="Haas B.J."/>
            <person name="Wortman J.R."/>
            <person name="Fraser-Liggett C.M."/>
            <person name="Ravel J."/>
            <person name="Rabinowicz P.D."/>
        </authorList>
    </citation>
    <scope>NUCLEOTIDE SEQUENCE [LARGE SCALE GENOMIC DNA]</scope>
    <source>
        <strain evidence="5">cv. Hale</strain>
    </source>
</reference>
<accession>B9TNP2</accession>
<evidence type="ECO:0000256" key="2">
    <source>
        <dbReference type="ARBA" id="ARBA00022475"/>
    </source>
</evidence>
<feature type="transmembrane region" description="Helical" evidence="3">
    <location>
        <begin position="20"/>
        <end position="44"/>
    </location>
</feature>
<dbReference type="InterPro" id="IPR050375">
    <property type="entry name" value="MFS_TsgA-like"/>
</dbReference>
<feature type="transmembrane region" description="Helical" evidence="3">
    <location>
        <begin position="56"/>
        <end position="74"/>
    </location>
</feature>
<keyword evidence="2" id="KW-1003">Cell membrane</keyword>
<feature type="transmembrane region" description="Helical" evidence="3">
    <location>
        <begin position="86"/>
        <end position="102"/>
    </location>
</feature>
<evidence type="ECO:0000256" key="3">
    <source>
        <dbReference type="SAM" id="Phobius"/>
    </source>
</evidence>
<dbReference type="SUPFAM" id="SSF103473">
    <property type="entry name" value="MFS general substrate transporter"/>
    <property type="match status" value="1"/>
</dbReference>
<organism evidence="4 5">
    <name type="scientific">Ricinus communis</name>
    <name type="common">Castor bean</name>
    <dbReference type="NCBI Taxonomy" id="3988"/>
    <lineage>
        <taxon>Eukaryota</taxon>
        <taxon>Viridiplantae</taxon>
        <taxon>Streptophyta</taxon>
        <taxon>Embryophyta</taxon>
        <taxon>Tracheophyta</taxon>
        <taxon>Spermatophyta</taxon>
        <taxon>Magnoliopsida</taxon>
        <taxon>eudicotyledons</taxon>
        <taxon>Gunneridae</taxon>
        <taxon>Pentapetalae</taxon>
        <taxon>rosids</taxon>
        <taxon>fabids</taxon>
        <taxon>Malpighiales</taxon>
        <taxon>Euphorbiaceae</taxon>
        <taxon>Acalyphoideae</taxon>
        <taxon>Acalypheae</taxon>
        <taxon>Ricinus</taxon>
    </lineage>
</organism>
<keyword evidence="3" id="KW-0472">Membrane</keyword>
<feature type="transmembrane region" description="Helical" evidence="3">
    <location>
        <begin position="144"/>
        <end position="164"/>
    </location>
</feature>
<dbReference type="Gene3D" id="1.20.1250.20">
    <property type="entry name" value="MFS general substrate transporter like domains"/>
    <property type="match status" value="1"/>
</dbReference>
<name>B9TNP2_RICCO</name>
<keyword evidence="5" id="KW-1185">Reference proteome</keyword>
<dbReference type="EMBL" id="EQ993141">
    <property type="protein sequence ID" value="EEF22522.1"/>
    <property type="molecule type" value="Genomic_DNA"/>
</dbReference>
<dbReference type="Pfam" id="PF07690">
    <property type="entry name" value="MFS_1"/>
    <property type="match status" value="1"/>
</dbReference>
<dbReference type="InterPro" id="IPR036259">
    <property type="entry name" value="MFS_trans_sf"/>
</dbReference>
<dbReference type="eggNOG" id="ENOG502QPVD">
    <property type="taxonomic scope" value="Eukaryota"/>
</dbReference>
<evidence type="ECO:0008006" key="6">
    <source>
        <dbReference type="Google" id="ProtNLM"/>
    </source>
</evidence>
<evidence type="ECO:0000313" key="5">
    <source>
        <dbReference type="Proteomes" id="UP000008311"/>
    </source>
</evidence>
<keyword evidence="3" id="KW-0812">Transmembrane</keyword>
<dbReference type="GO" id="GO:0005886">
    <property type="term" value="C:plasma membrane"/>
    <property type="evidence" value="ECO:0007669"/>
    <property type="project" value="UniProtKB-SubCell"/>
</dbReference>
<evidence type="ECO:0000313" key="4">
    <source>
        <dbReference type="EMBL" id="EEF22522.1"/>
    </source>
</evidence>
<proteinExistence type="predicted"/>
<dbReference type="Proteomes" id="UP000008311">
    <property type="component" value="Unassembled WGS sequence"/>
</dbReference>
<protein>
    <recommendedName>
        <fullName evidence="6">Glucose/galactose transporter</fullName>
    </recommendedName>
</protein>
<dbReference type="PANTHER" id="PTHR43702">
    <property type="entry name" value="L-FUCOSE-PROTON SYMPORTER"/>
    <property type="match status" value="1"/>
</dbReference>